<keyword evidence="5 8" id="KW-0496">Mitochondrion</keyword>
<dbReference type="GO" id="GO:0046041">
    <property type="term" value="P:ITP metabolic process"/>
    <property type="evidence" value="ECO:0007669"/>
    <property type="project" value="UniProtKB-UniRule"/>
</dbReference>
<comment type="catalytic activity">
    <reaction evidence="7">
        <text>GTP + AMP = GDP + ADP</text>
        <dbReference type="Rhea" id="RHEA:29863"/>
        <dbReference type="ChEBI" id="CHEBI:37565"/>
        <dbReference type="ChEBI" id="CHEBI:58189"/>
        <dbReference type="ChEBI" id="CHEBI:456215"/>
        <dbReference type="ChEBI" id="CHEBI:456216"/>
    </reaction>
</comment>
<dbReference type="GO" id="GO:0005524">
    <property type="term" value="F:ATP binding"/>
    <property type="evidence" value="ECO:0007669"/>
    <property type="project" value="InterPro"/>
</dbReference>
<dbReference type="InterPro" id="IPR007862">
    <property type="entry name" value="Adenylate_kinase_lid-dom"/>
</dbReference>
<evidence type="ECO:0000256" key="8">
    <source>
        <dbReference type="HAMAP-Rule" id="MF_03169"/>
    </source>
</evidence>
<comment type="subcellular location">
    <subcellularLocation>
        <location evidence="1 8">Mitochondrion matrix</location>
    </subcellularLocation>
</comment>
<name>A0A452QYR4_URSAM</name>
<feature type="binding site" evidence="8">
    <location>
        <position position="94"/>
    </location>
    <ligand>
        <name>AMP</name>
        <dbReference type="ChEBI" id="CHEBI:456215"/>
    </ligand>
</feature>
<evidence type="ECO:0000256" key="9">
    <source>
        <dbReference type="SAM" id="MobiDB-lite"/>
    </source>
</evidence>
<evidence type="ECO:0000256" key="6">
    <source>
        <dbReference type="ARBA" id="ARBA00023134"/>
    </source>
</evidence>
<evidence type="ECO:0000256" key="2">
    <source>
        <dbReference type="ARBA" id="ARBA00022679"/>
    </source>
</evidence>
<dbReference type="SUPFAM" id="SSF52540">
    <property type="entry name" value="P-loop containing nucleoside triphosphate hydrolases"/>
    <property type="match status" value="1"/>
</dbReference>
<dbReference type="Pfam" id="PF00406">
    <property type="entry name" value="ADK"/>
    <property type="match status" value="1"/>
</dbReference>
<evidence type="ECO:0000259" key="10">
    <source>
        <dbReference type="Pfam" id="PF05191"/>
    </source>
</evidence>
<dbReference type="GO" id="GO:0046039">
    <property type="term" value="P:GTP metabolic process"/>
    <property type="evidence" value="ECO:0007669"/>
    <property type="project" value="UniProtKB-UniRule"/>
</dbReference>
<feature type="region of interest" description="NMPbind" evidence="8">
    <location>
        <begin position="93"/>
        <end position="122"/>
    </location>
</feature>
<protein>
    <recommendedName>
        <fullName evidence="8">GTP:AMP phosphotransferase AK3, mitochondrial</fullName>
        <ecNumber evidence="8">2.7.4.10</ecNumber>
    </recommendedName>
    <alternativeName>
        <fullName evidence="8">Adenylate kinase 3</fullName>
        <shortName evidence="8">AK 3</shortName>
    </alternativeName>
    <alternativeName>
        <fullName evidence="8">Adenylate kinase 3 alpha-like 1</fullName>
    </alternativeName>
</protein>
<feature type="binding site" evidence="8">
    <location>
        <begin position="73"/>
        <end position="78"/>
    </location>
    <ligand>
        <name>GTP</name>
        <dbReference type="ChEBI" id="CHEBI:37565"/>
    </ligand>
</feature>
<dbReference type="STRING" id="9643.ENSUAMP00000011016"/>
<dbReference type="InterPro" id="IPR028586">
    <property type="entry name" value="AK3/Ak4_mitochondrial"/>
</dbReference>
<evidence type="ECO:0000256" key="3">
    <source>
        <dbReference type="ARBA" id="ARBA00022741"/>
    </source>
</evidence>
<reference evidence="11" key="2">
    <citation type="submission" date="2025-08" db="UniProtKB">
        <authorList>
            <consortium name="Ensembl"/>
        </authorList>
    </citation>
    <scope>IDENTIFICATION</scope>
</reference>
<feature type="binding site" evidence="8">
    <location>
        <begin position="120"/>
        <end position="122"/>
    </location>
    <ligand>
        <name>AMP</name>
        <dbReference type="ChEBI" id="CHEBI:456215"/>
    </ligand>
</feature>
<proteinExistence type="inferred from homology"/>
<feature type="binding site" evidence="8">
    <location>
        <position position="228"/>
    </location>
    <ligand>
        <name>AMP</name>
        <dbReference type="ChEBI" id="CHEBI:456215"/>
    </ligand>
</feature>
<feature type="binding site" evidence="8">
    <location>
        <begin position="193"/>
        <end position="194"/>
    </location>
    <ligand>
        <name>GTP</name>
        <dbReference type="ChEBI" id="CHEBI:37565"/>
    </ligand>
</feature>
<comment type="function">
    <text evidence="8">Involved in maintaining the homeostasis of cellular nucleotides by catalyzing the interconversion of nucleoside phosphates. Has GTP:AMP phosphotransferase and ITP:AMP phosphotransferase activities.</text>
</comment>
<dbReference type="EC" id="2.7.4.10" evidence="8"/>
<dbReference type="GO" id="GO:0005759">
    <property type="term" value="C:mitochondrial matrix"/>
    <property type="evidence" value="ECO:0007669"/>
    <property type="project" value="UniProtKB-SubCell"/>
</dbReference>
<feature type="binding site" evidence="8">
    <location>
        <position position="257"/>
    </location>
    <ligand>
        <name>GTP</name>
        <dbReference type="ChEBI" id="CHEBI:37565"/>
    </ligand>
</feature>
<feature type="binding site" evidence="8">
    <location>
        <position position="184"/>
    </location>
    <ligand>
        <name>GTP</name>
        <dbReference type="ChEBI" id="CHEBI:37565"/>
    </ligand>
</feature>
<dbReference type="SUPFAM" id="SSF57774">
    <property type="entry name" value="Microbial and mitochondrial ADK, insert 'zinc finger' domain"/>
    <property type="match status" value="1"/>
</dbReference>
<dbReference type="AlphaFoldDB" id="A0A452QYR4"/>
<dbReference type="HAMAP" id="MF_00235">
    <property type="entry name" value="Adenylate_kinase_Adk"/>
    <property type="match status" value="1"/>
</dbReference>
<keyword evidence="2 8" id="KW-0808">Transferase</keyword>
<reference evidence="11" key="3">
    <citation type="submission" date="2025-09" db="UniProtKB">
        <authorList>
            <consortium name="Ensembl"/>
        </authorList>
    </citation>
    <scope>IDENTIFICATION</scope>
</reference>
<evidence type="ECO:0000256" key="7">
    <source>
        <dbReference type="ARBA" id="ARBA00048191"/>
    </source>
</evidence>
<dbReference type="GO" id="GO:0005525">
    <property type="term" value="F:GTP binding"/>
    <property type="evidence" value="ECO:0007669"/>
    <property type="project" value="UniProtKB-KW"/>
</dbReference>
<organism evidence="11 12">
    <name type="scientific">Ursus americanus</name>
    <name type="common">American black bear</name>
    <name type="synonym">Euarctos americanus</name>
    <dbReference type="NCBI Taxonomy" id="9643"/>
    <lineage>
        <taxon>Eukaryota</taxon>
        <taxon>Metazoa</taxon>
        <taxon>Chordata</taxon>
        <taxon>Craniata</taxon>
        <taxon>Vertebrata</taxon>
        <taxon>Euteleostomi</taxon>
        <taxon>Mammalia</taxon>
        <taxon>Eutheria</taxon>
        <taxon>Laurasiatheria</taxon>
        <taxon>Carnivora</taxon>
        <taxon>Caniformia</taxon>
        <taxon>Ursidae</taxon>
        <taxon>Ursus</taxon>
    </lineage>
</organism>
<feature type="region of interest" description="Disordered" evidence="9">
    <location>
        <begin position="16"/>
        <end position="40"/>
    </location>
</feature>
<feature type="binding site" evidence="8">
    <location>
        <begin position="147"/>
        <end position="150"/>
    </location>
    <ligand>
        <name>AMP</name>
        <dbReference type="ChEBI" id="CHEBI:456215"/>
    </ligand>
</feature>
<dbReference type="Gene3D" id="3.40.50.300">
    <property type="entry name" value="P-loop containing nucleotide triphosphate hydrolases"/>
    <property type="match status" value="1"/>
</dbReference>
<dbReference type="GO" id="GO:0006172">
    <property type="term" value="P:ADP biosynthetic process"/>
    <property type="evidence" value="ECO:0007669"/>
    <property type="project" value="UniProtKB-UniRule"/>
</dbReference>
<keyword evidence="6 8" id="KW-0342">GTP-binding</keyword>
<keyword evidence="12" id="KW-1185">Reference proteome</keyword>
<evidence type="ECO:0000313" key="12">
    <source>
        <dbReference type="Proteomes" id="UP000291022"/>
    </source>
</evidence>
<dbReference type="Proteomes" id="UP000291022">
    <property type="component" value="Unassembled WGS sequence"/>
</dbReference>
<evidence type="ECO:0000313" key="11">
    <source>
        <dbReference type="Ensembl" id="ENSUAMP00000011016.1"/>
    </source>
</evidence>
<dbReference type="CDD" id="cd01428">
    <property type="entry name" value="ADK"/>
    <property type="match status" value="1"/>
</dbReference>
<keyword evidence="3 8" id="KW-0547">Nucleotide-binding</keyword>
<feature type="binding site" evidence="8">
    <location>
        <position position="99"/>
    </location>
    <ligand>
        <name>AMP</name>
        <dbReference type="ChEBI" id="CHEBI:456215"/>
    </ligand>
</feature>
<dbReference type="GO" id="GO:0046899">
    <property type="term" value="F:nucleoside triphosphate adenylate kinase activity"/>
    <property type="evidence" value="ECO:0007669"/>
    <property type="project" value="UniProtKB-UniRule"/>
</dbReference>
<dbReference type="FunFam" id="3.40.50.300:FF:000106">
    <property type="entry name" value="Adenylate kinase mitochondrial"/>
    <property type="match status" value="1"/>
</dbReference>
<dbReference type="InterPro" id="IPR036193">
    <property type="entry name" value="ADK_active_lid_dom_sf"/>
</dbReference>
<feature type="binding site" evidence="8">
    <location>
        <position position="217"/>
    </location>
    <ligand>
        <name>AMP</name>
        <dbReference type="ChEBI" id="CHEBI:456215"/>
    </ligand>
</feature>
<feature type="region of interest" description="LID" evidence="8">
    <location>
        <begin position="183"/>
        <end position="220"/>
    </location>
</feature>
<dbReference type="PANTHER" id="PTHR23359">
    <property type="entry name" value="NUCLEOTIDE KINASE"/>
    <property type="match status" value="1"/>
</dbReference>
<feature type="binding site" evidence="8">
    <location>
        <position position="154"/>
    </location>
    <ligand>
        <name>AMP</name>
        <dbReference type="ChEBI" id="CHEBI:456215"/>
    </ligand>
</feature>
<keyword evidence="4 8" id="KW-0418">Kinase</keyword>
<comment type="subunit">
    <text evidence="8">Monomer.</text>
</comment>
<comment type="similarity">
    <text evidence="8">Belongs to the adenylate kinase family. AK3 subfamily.</text>
</comment>
<dbReference type="NCBIfam" id="TIGR01351">
    <property type="entry name" value="adk"/>
    <property type="match status" value="1"/>
</dbReference>
<evidence type="ECO:0000256" key="1">
    <source>
        <dbReference type="ARBA" id="ARBA00004305"/>
    </source>
</evidence>
<sequence length="283" mass="31585">MIIVTVILHRYKRTSQTSVKAREEEERSPSSTGGREVKAGGRRNGLVTRDWWRGGAGLGSGPPLRAVIMGAPGSGKGTVSSRITKHFALKHLSSGDLLRDNMLRGTEIGVLAKTFIDQGKLIPDDVMTRLALHELKNLTQHSWLLDGFPRTLPQAEALDRAYQIDTVINLNVPFEVIKQRLTARWIHPASGRVYNIEFNPPKAVGIDDLTGEPLIQRDDDKPETVVKRLKAYEVQTQPVLEYYQRKGVLETFSGTETDKIWPHVYDFLQTKVPQISGKASVTP</sequence>
<comment type="domain">
    <text evidence="8">Consists of three domains, a large central CORE domain and two small peripheral domains, NMPbind and LID, which undergo movements during catalysis. The LID domain closes over the site of phosphoryl transfer upon GTP binding. Assembling and dissambling the active center during each catalytic cycle provides an effective means to prevent GTP hydrolysis.</text>
</comment>
<dbReference type="PROSITE" id="PS00113">
    <property type="entry name" value="ADENYLATE_KINASE"/>
    <property type="match status" value="1"/>
</dbReference>
<feature type="domain" description="Adenylate kinase active site lid" evidence="10">
    <location>
        <begin position="184"/>
        <end position="219"/>
    </location>
</feature>
<dbReference type="InterPro" id="IPR027417">
    <property type="entry name" value="P-loop_NTPase"/>
</dbReference>
<gene>
    <name evidence="8" type="primary">AK3</name>
</gene>
<reference evidence="12" key="1">
    <citation type="submission" date="2016-06" db="EMBL/GenBank/DDBJ databases">
        <title>De novo assembly and RNA-Seq shows season-dependent expression and editing in black bear kidneys.</title>
        <authorList>
            <person name="Korstanje R."/>
            <person name="Srivastava A."/>
            <person name="Sarsani V.K."/>
            <person name="Sheehan S.M."/>
            <person name="Seger R.L."/>
            <person name="Barter M.E."/>
            <person name="Lindqvist C."/>
            <person name="Brody L.C."/>
            <person name="Mullikin J.C."/>
        </authorList>
    </citation>
    <scope>NUCLEOTIDE SEQUENCE [LARGE SCALE GENOMIC DNA]</scope>
</reference>
<dbReference type="GO" id="GO:0046033">
    <property type="term" value="P:AMP metabolic process"/>
    <property type="evidence" value="ECO:0007669"/>
    <property type="project" value="UniProtKB-UniRule"/>
</dbReference>
<dbReference type="InterPro" id="IPR006259">
    <property type="entry name" value="Adenyl_kin_sub"/>
</dbReference>
<comment type="catalytic activity">
    <reaction evidence="8">
        <text>a ribonucleoside 5'-triphosphate + AMP = a ribonucleoside 5'-diphosphate + ADP</text>
        <dbReference type="Rhea" id="RHEA:13749"/>
        <dbReference type="ChEBI" id="CHEBI:57930"/>
        <dbReference type="ChEBI" id="CHEBI:61557"/>
        <dbReference type="ChEBI" id="CHEBI:456215"/>
        <dbReference type="ChEBI" id="CHEBI:456216"/>
        <dbReference type="EC" id="2.7.4.10"/>
    </reaction>
</comment>
<evidence type="ECO:0000256" key="5">
    <source>
        <dbReference type="ARBA" id="ARBA00023128"/>
    </source>
</evidence>
<dbReference type="Pfam" id="PF05191">
    <property type="entry name" value="ADK_lid"/>
    <property type="match status" value="1"/>
</dbReference>
<dbReference type="GeneTree" id="ENSGT00940000155120"/>
<accession>A0A452QYR4</accession>
<dbReference type="Ensembl" id="ENSUAMT00000012387.1">
    <property type="protein sequence ID" value="ENSUAMP00000011016.1"/>
    <property type="gene ID" value="ENSUAMG00000008999.1"/>
</dbReference>
<dbReference type="GO" id="GO:0004017">
    <property type="term" value="F:AMP kinase activity"/>
    <property type="evidence" value="ECO:0007669"/>
    <property type="project" value="InterPro"/>
</dbReference>
<dbReference type="HAMAP" id="MF_03169">
    <property type="entry name" value="Adenylate_kinase_AK3"/>
    <property type="match status" value="1"/>
</dbReference>
<dbReference type="InterPro" id="IPR033690">
    <property type="entry name" value="Adenylat_kinase_CS"/>
</dbReference>
<dbReference type="InterPro" id="IPR000850">
    <property type="entry name" value="Adenylat/UMP-CMP_kin"/>
</dbReference>
<evidence type="ECO:0000256" key="4">
    <source>
        <dbReference type="ARBA" id="ARBA00022777"/>
    </source>
</evidence>
<dbReference type="PRINTS" id="PR00094">
    <property type="entry name" value="ADENYLTKNASE"/>
</dbReference>